<evidence type="ECO:0000256" key="15">
    <source>
        <dbReference type="SAM" id="MobiDB-lite"/>
    </source>
</evidence>
<evidence type="ECO:0000256" key="1">
    <source>
        <dbReference type="ARBA" id="ARBA00001946"/>
    </source>
</evidence>
<feature type="region of interest" description="Disordered" evidence="15">
    <location>
        <begin position="1"/>
        <end position="21"/>
    </location>
</feature>
<dbReference type="Gene3D" id="3.30.1490.20">
    <property type="entry name" value="ATP-grasp fold, A domain"/>
    <property type="match status" value="1"/>
</dbReference>
<evidence type="ECO:0000256" key="7">
    <source>
        <dbReference type="ARBA" id="ARBA00022679"/>
    </source>
</evidence>
<keyword evidence="18" id="KW-1185">Reference proteome</keyword>
<evidence type="ECO:0000256" key="11">
    <source>
        <dbReference type="ARBA" id="ARBA00022840"/>
    </source>
</evidence>
<dbReference type="PANTHER" id="PTHR43030">
    <property type="entry name" value="PHOSPHOENOLPYRUVATE SYNTHASE"/>
    <property type="match status" value="1"/>
</dbReference>
<proteinExistence type="inferred from homology"/>
<sequence>MTDGLRGAATASADPTDSVEGPSVVGRRIVWFDELRMTDRPSAGGKCASLGELISAGIPVPIGFAVTAQAWQEVIDHAGLRNRIGDLTRAVDVGSSADLRDLQTRAVDIIHGAELPPGLEEELRAAYAELCRRAGREGVPVAVRSSAVAEDGAANSFAGQQETYLWVCGADDVVSRVRDCWASLFTPQAVAYRARLDEAHRGEASKMAVGVQEMVDAEVAGVAFTVSPKTGDPSVMAVNASWGLGEAVVSGEVTPDEFWLSKIGLTVTRRTVTHKAHRCVPSATGPGTQIVDVPAELADVQCISDELLHELGELAVRVEKHYGSAQDIEWALARDADGRHRFMLLQSRPETVNGSARETVRARTTTAGAASYLSVLRSLSAGKGGTS</sequence>
<dbReference type="GO" id="GO:0008986">
    <property type="term" value="F:pyruvate, water dikinase activity"/>
    <property type="evidence" value="ECO:0007669"/>
    <property type="project" value="UniProtKB-EC"/>
</dbReference>
<evidence type="ECO:0000256" key="6">
    <source>
        <dbReference type="ARBA" id="ARBA00021623"/>
    </source>
</evidence>
<dbReference type="SUPFAM" id="SSF56059">
    <property type="entry name" value="Glutathione synthetase ATP-binding domain-like"/>
    <property type="match status" value="1"/>
</dbReference>
<evidence type="ECO:0000256" key="12">
    <source>
        <dbReference type="ARBA" id="ARBA00022842"/>
    </source>
</evidence>
<keyword evidence="8" id="KW-0479">Metal-binding</keyword>
<reference evidence="17" key="1">
    <citation type="submission" date="2021-01" db="EMBL/GenBank/DDBJ databases">
        <title>Whole genome shotgun sequence of Virgisporangium ochraceum NBRC 16418.</title>
        <authorList>
            <person name="Komaki H."/>
            <person name="Tamura T."/>
        </authorList>
    </citation>
    <scope>NUCLEOTIDE SEQUENCE</scope>
    <source>
        <strain evidence="17">NBRC 16418</strain>
    </source>
</reference>
<evidence type="ECO:0000313" key="17">
    <source>
        <dbReference type="EMBL" id="GIJ72875.1"/>
    </source>
</evidence>
<evidence type="ECO:0000256" key="8">
    <source>
        <dbReference type="ARBA" id="ARBA00022723"/>
    </source>
</evidence>
<dbReference type="Proteomes" id="UP000635606">
    <property type="component" value="Unassembled WGS sequence"/>
</dbReference>
<comment type="function">
    <text evidence="2">Catalyzes the phosphorylation of pyruvate to phosphoenolpyruvate.</text>
</comment>
<keyword evidence="9" id="KW-0547">Nucleotide-binding</keyword>
<comment type="catalytic activity">
    <reaction evidence="14">
        <text>pyruvate + ATP + H2O = phosphoenolpyruvate + AMP + phosphate + 2 H(+)</text>
        <dbReference type="Rhea" id="RHEA:11364"/>
        <dbReference type="ChEBI" id="CHEBI:15361"/>
        <dbReference type="ChEBI" id="CHEBI:15377"/>
        <dbReference type="ChEBI" id="CHEBI:15378"/>
        <dbReference type="ChEBI" id="CHEBI:30616"/>
        <dbReference type="ChEBI" id="CHEBI:43474"/>
        <dbReference type="ChEBI" id="CHEBI:58702"/>
        <dbReference type="ChEBI" id="CHEBI:456215"/>
        <dbReference type="EC" id="2.7.9.2"/>
    </reaction>
</comment>
<keyword evidence="12" id="KW-0460">Magnesium</keyword>
<dbReference type="InterPro" id="IPR002192">
    <property type="entry name" value="PPDK_AMP/ATP-bd"/>
</dbReference>
<dbReference type="GO" id="GO:0046872">
    <property type="term" value="F:metal ion binding"/>
    <property type="evidence" value="ECO:0007669"/>
    <property type="project" value="UniProtKB-KW"/>
</dbReference>
<dbReference type="Pfam" id="PF01326">
    <property type="entry name" value="PPDK_N"/>
    <property type="match status" value="1"/>
</dbReference>
<evidence type="ECO:0000256" key="9">
    <source>
        <dbReference type="ARBA" id="ARBA00022741"/>
    </source>
</evidence>
<evidence type="ECO:0000256" key="3">
    <source>
        <dbReference type="ARBA" id="ARBA00004742"/>
    </source>
</evidence>
<dbReference type="GO" id="GO:0005524">
    <property type="term" value="F:ATP binding"/>
    <property type="evidence" value="ECO:0007669"/>
    <property type="project" value="UniProtKB-KW"/>
</dbReference>
<evidence type="ECO:0000256" key="14">
    <source>
        <dbReference type="ARBA" id="ARBA00047700"/>
    </source>
</evidence>
<dbReference type="InterPro" id="IPR006319">
    <property type="entry name" value="PEP_synth"/>
</dbReference>
<evidence type="ECO:0000259" key="16">
    <source>
        <dbReference type="Pfam" id="PF01326"/>
    </source>
</evidence>
<evidence type="ECO:0000256" key="4">
    <source>
        <dbReference type="ARBA" id="ARBA00007837"/>
    </source>
</evidence>
<protein>
    <recommendedName>
        <fullName evidence="6">Phosphoenolpyruvate synthase</fullName>
        <ecNumber evidence="5">2.7.9.2</ecNumber>
    </recommendedName>
    <alternativeName>
        <fullName evidence="13">Pyruvate, water dikinase</fullName>
    </alternativeName>
</protein>
<dbReference type="GO" id="GO:0006094">
    <property type="term" value="P:gluconeogenesis"/>
    <property type="evidence" value="ECO:0007669"/>
    <property type="project" value="UniProtKB-UniPathway"/>
</dbReference>
<dbReference type="Gene3D" id="3.30.470.20">
    <property type="entry name" value="ATP-grasp fold, B domain"/>
    <property type="match status" value="1"/>
</dbReference>
<evidence type="ECO:0000313" key="18">
    <source>
        <dbReference type="Proteomes" id="UP000635606"/>
    </source>
</evidence>
<accession>A0A8J4A3V8</accession>
<dbReference type="AlphaFoldDB" id="A0A8J4A3V8"/>
<feature type="domain" description="Pyruvate phosphate dikinase AMP/ATP-binding" evidence="16">
    <location>
        <begin position="42"/>
        <end position="360"/>
    </location>
</feature>
<comment type="pathway">
    <text evidence="3">Carbohydrate biosynthesis; gluconeogenesis.</text>
</comment>
<comment type="cofactor">
    <cofactor evidence="1">
        <name>Mg(2+)</name>
        <dbReference type="ChEBI" id="CHEBI:18420"/>
    </cofactor>
</comment>
<keyword evidence="7" id="KW-0808">Transferase</keyword>
<gene>
    <name evidence="17" type="ORF">Voc01_077920</name>
</gene>
<keyword evidence="11" id="KW-0067">ATP-binding</keyword>
<name>A0A8J4A3V8_9ACTN</name>
<dbReference type="PANTHER" id="PTHR43030:SF1">
    <property type="entry name" value="PHOSPHOENOLPYRUVATE SYNTHASE"/>
    <property type="match status" value="1"/>
</dbReference>
<keyword evidence="10" id="KW-0418">Kinase</keyword>
<evidence type="ECO:0000256" key="10">
    <source>
        <dbReference type="ARBA" id="ARBA00022777"/>
    </source>
</evidence>
<dbReference type="EMBL" id="BOPH01000105">
    <property type="protein sequence ID" value="GIJ72875.1"/>
    <property type="molecule type" value="Genomic_DNA"/>
</dbReference>
<organism evidence="17 18">
    <name type="scientific">Virgisporangium ochraceum</name>
    <dbReference type="NCBI Taxonomy" id="65505"/>
    <lineage>
        <taxon>Bacteria</taxon>
        <taxon>Bacillati</taxon>
        <taxon>Actinomycetota</taxon>
        <taxon>Actinomycetes</taxon>
        <taxon>Micromonosporales</taxon>
        <taxon>Micromonosporaceae</taxon>
        <taxon>Virgisporangium</taxon>
    </lineage>
</organism>
<comment type="similarity">
    <text evidence="4">Belongs to the PEP-utilizing enzyme family.</text>
</comment>
<dbReference type="UniPathway" id="UPA00138"/>
<dbReference type="EC" id="2.7.9.2" evidence="5"/>
<evidence type="ECO:0000256" key="5">
    <source>
        <dbReference type="ARBA" id="ARBA00011996"/>
    </source>
</evidence>
<comment type="caution">
    <text evidence="17">The sequence shown here is derived from an EMBL/GenBank/DDBJ whole genome shotgun (WGS) entry which is preliminary data.</text>
</comment>
<evidence type="ECO:0000256" key="2">
    <source>
        <dbReference type="ARBA" id="ARBA00002988"/>
    </source>
</evidence>
<evidence type="ECO:0000256" key="13">
    <source>
        <dbReference type="ARBA" id="ARBA00033470"/>
    </source>
</evidence>
<dbReference type="InterPro" id="IPR013815">
    <property type="entry name" value="ATP_grasp_subdomain_1"/>
</dbReference>